<keyword evidence="3 4" id="KW-0472">Membrane</keyword>
<dbReference type="InterPro" id="IPR036640">
    <property type="entry name" value="ABC1_TM_sf"/>
</dbReference>
<protein>
    <submittedName>
        <fullName evidence="5">Uncharacterized protein</fullName>
    </submittedName>
</protein>
<evidence type="ECO:0000256" key="2">
    <source>
        <dbReference type="ARBA" id="ARBA00022989"/>
    </source>
</evidence>
<keyword evidence="2 4" id="KW-1133">Transmembrane helix</keyword>
<accession>A0A813X8M4</accession>
<dbReference type="GO" id="GO:0005524">
    <property type="term" value="F:ATP binding"/>
    <property type="evidence" value="ECO:0007669"/>
    <property type="project" value="InterPro"/>
</dbReference>
<dbReference type="OrthoDB" id="10032857at2759"/>
<evidence type="ECO:0000313" key="6">
    <source>
        <dbReference type="Proteomes" id="UP000663882"/>
    </source>
</evidence>
<dbReference type="GO" id="GO:0016020">
    <property type="term" value="C:membrane"/>
    <property type="evidence" value="ECO:0007669"/>
    <property type="project" value="InterPro"/>
</dbReference>
<organism evidence="5 6">
    <name type="scientific">Rotaria sordida</name>
    <dbReference type="NCBI Taxonomy" id="392033"/>
    <lineage>
        <taxon>Eukaryota</taxon>
        <taxon>Metazoa</taxon>
        <taxon>Spiralia</taxon>
        <taxon>Gnathifera</taxon>
        <taxon>Rotifera</taxon>
        <taxon>Eurotatoria</taxon>
        <taxon>Bdelloidea</taxon>
        <taxon>Philodinida</taxon>
        <taxon>Philodinidae</taxon>
        <taxon>Rotaria</taxon>
    </lineage>
</organism>
<evidence type="ECO:0000256" key="1">
    <source>
        <dbReference type="ARBA" id="ARBA00022692"/>
    </source>
</evidence>
<keyword evidence="1 4" id="KW-0812">Transmembrane</keyword>
<feature type="transmembrane region" description="Helical" evidence="4">
    <location>
        <begin position="78"/>
        <end position="102"/>
    </location>
</feature>
<reference evidence="5" key="1">
    <citation type="submission" date="2021-02" db="EMBL/GenBank/DDBJ databases">
        <authorList>
            <person name="Nowell W R."/>
        </authorList>
    </citation>
    <scope>NUCLEOTIDE SEQUENCE</scope>
</reference>
<comment type="caution">
    <text evidence="5">The sequence shown here is derived from an EMBL/GenBank/DDBJ whole genome shotgun (WGS) entry which is preliminary data.</text>
</comment>
<name>A0A813X8M4_9BILA</name>
<dbReference type="Gene3D" id="1.20.1560.10">
    <property type="entry name" value="ABC transporter type 1, transmembrane domain"/>
    <property type="match status" value="1"/>
</dbReference>
<evidence type="ECO:0000256" key="3">
    <source>
        <dbReference type="ARBA" id="ARBA00023136"/>
    </source>
</evidence>
<dbReference type="AlphaFoldDB" id="A0A813X8M4"/>
<evidence type="ECO:0000256" key="4">
    <source>
        <dbReference type="SAM" id="Phobius"/>
    </source>
</evidence>
<proteinExistence type="predicted"/>
<evidence type="ECO:0000313" key="5">
    <source>
        <dbReference type="EMBL" id="CAF0864714.1"/>
    </source>
</evidence>
<dbReference type="Proteomes" id="UP000663882">
    <property type="component" value="Unassembled WGS sequence"/>
</dbReference>
<sequence>MDDKQPLLNAFSKFSIDDDDNGSKKQLLTNSFFDWCRCFSRKWKDNKYIKLDDDVEHSDKDEVVGVFRLFQFANSIDFVLMFIAACLAVMDTICALVIPVIFGRLTGIFVTEAFGDNCDYQHQNSTTLMKNNNTYSQAIELYMFNNDSSYK</sequence>
<gene>
    <name evidence="5" type="ORF">RFH988_LOCUS7154</name>
</gene>
<dbReference type="EMBL" id="CAJNOO010000224">
    <property type="protein sequence ID" value="CAF0864714.1"/>
    <property type="molecule type" value="Genomic_DNA"/>
</dbReference>